<dbReference type="SUPFAM" id="SSF51197">
    <property type="entry name" value="Clavaminate synthase-like"/>
    <property type="match status" value="1"/>
</dbReference>
<dbReference type="EMBL" id="JABAIA010000004">
    <property type="protein sequence ID" value="NLR68487.1"/>
    <property type="molecule type" value="Genomic_DNA"/>
</dbReference>
<evidence type="ECO:0000313" key="4">
    <source>
        <dbReference type="EMBL" id="NLR68487.1"/>
    </source>
</evidence>
<evidence type="ECO:0000313" key="5">
    <source>
        <dbReference type="Proteomes" id="UP000570474"/>
    </source>
</evidence>
<evidence type="ECO:0000259" key="3">
    <source>
        <dbReference type="Pfam" id="PF02668"/>
    </source>
</evidence>
<gene>
    <name evidence="4" type="ORF">HGH92_29555</name>
</gene>
<reference evidence="4 5" key="1">
    <citation type="submission" date="2020-04" db="EMBL/GenBank/DDBJ databases">
        <authorList>
            <person name="Yin C."/>
        </authorList>
    </citation>
    <scope>NUCLEOTIDE SEQUENCE [LARGE SCALE GENOMIC DNA]</scope>
    <source>
        <strain evidence="4 5">Ae27</strain>
    </source>
</reference>
<evidence type="ECO:0000256" key="1">
    <source>
        <dbReference type="ARBA" id="ARBA00001954"/>
    </source>
</evidence>
<dbReference type="GO" id="GO:0016706">
    <property type="term" value="F:2-oxoglutarate-dependent dioxygenase activity"/>
    <property type="evidence" value="ECO:0007669"/>
    <property type="project" value="UniProtKB-ARBA"/>
</dbReference>
<dbReference type="PANTHER" id="PTHR10696">
    <property type="entry name" value="GAMMA-BUTYROBETAINE HYDROXYLASE-RELATED"/>
    <property type="match status" value="1"/>
</dbReference>
<evidence type="ECO:0000256" key="2">
    <source>
        <dbReference type="ARBA" id="ARBA00023002"/>
    </source>
</evidence>
<sequence>MMDMNGLTDLRSVCGNAFPITIKFDETLTVYKFVKWYVRNREEIDAMLLDKGALLLKNIEIRERADFNAIVSGIGEKPMAYMDGTTPRTNLGENVYTSTEYDANQIIHLHNELSYSAQWPSRIMFCCLMAAESGGATTIADSRRFLKEVDPVLLDALRAKGLRYVRILSDGLQGGQSWQKAFQCSDRATAESYCREAGMEYHWYPDGSLRITHSHPGIIRHPQTGEEVWFNQMDQFHPLHLGREIYEMLLLMYGGTERLPLYVTFGDGSEIREEWIQNVMDTGQRIAVNNSWQAGDLLLLDNVLTCHGRQPYCGERKILVSMF</sequence>
<dbReference type="Proteomes" id="UP000570474">
    <property type="component" value="Unassembled WGS sequence"/>
</dbReference>
<dbReference type="Pfam" id="PF02668">
    <property type="entry name" value="TauD"/>
    <property type="match status" value="1"/>
</dbReference>
<dbReference type="RefSeq" id="WP_168874454.1">
    <property type="nucleotide sequence ID" value="NZ_JABAIA010000004.1"/>
</dbReference>
<dbReference type="InterPro" id="IPR050411">
    <property type="entry name" value="AlphaKG_dependent_hydroxylases"/>
</dbReference>
<comment type="caution">
    <text evidence="4">The sequence shown here is derived from an EMBL/GenBank/DDBJ whole genome shotgun (WGS) entry which is preliminary data.</text>
</comment>
<protein>
    <recommendedName>
        <fullName evidence="3">TauD/TfdA-like domain-containing protein</fullName>
    </recommendedName>
</protein>
<dbReference type="InterPro" id="IPR003819">
    <property type="entry name" value="TauD/TfdA-like"/>
</dbReference>
<keyword evidence="5" id="KW-1185">Reference proteome</keyword>
<proteinExistence type="predicted"/>
<dbReference type="AlphaFoldDB" id="A0A847S6Q1"/>
<feature type="domain" description="TauD/TfdA-like" evidence="3">
    <location>
        <begin position="38"/>
        <end position="320"/>
    </location>
</feature>
<dbReference type="PANTHER" id="PTHR10696:SF21">
    <property type="entry name" value="TAUD_TFDA-LIKE DOMAIN-CONTAINING PROTEIN"/>
    <property type="match status" value="1"/>
</dbReference>
<accession>A0A847S6Q1</accession>
<keyword evidence="2" id="KW-0560">Oxidoreductase</keyword>
<comment type="cofactor">
    <cofactor evidence="1">
        <name>Fe(2+)</name>
        <dbReference type="ChEBI" id="CHEBI:29033"/>
    </cofactor>
</comment>
<organism evidence="4 5">
    <name type="scientific">Chitinophaga varians</name>
    <dbReference type="NCBI Taxonomy" id="2202339"/>
    <lineage>
        <taxon>Bacteria</taxon>
        <taxon>Pseudomonadati</taxon>
        <taxon>Bacteroidota</taxon>
        <taxon>Chitinophagia</taxon>
        <taxon>Chitinophagales</taxon>
        <taxon>Chitinophagaceae</taxon>
        <taxon>Chitinophaga</taxon>
    </lineage>
</organism>
<dbReference type="Gene3D" id="3.60.130.10">
    <property type="entry name" value="Clavaminate synthase-like"/>
    <property type="match status" value="1"/>
</dbReference>
<dbReference type="InterPro" id="IPR042098">
    <property type="entry name" value="TauD-like_sf"/>
</dbReference>
<name>A0A847S6Q1_9BACT</name>